<dbReference type="PANTHER" id="PTHR23404">
    <property type="entry name" value="MOLYBDOPTERIN SYNTHASE RELATED"/>
    <property type="match status" value="1"/>
</dbReference>
<organism evidence="12 13">
    <name type="scientific">Steroidobacter flavus</name>
    <dbReference type="NCBI Taxonomy" id="1842136"/>
    <lineage>
        <taxon>Bacteria</taxon>
        <taxon>Pseudomonadati</taxon>
        <taxon>Pseudomonadota</taxon>
        <taxon>Gammaproteobacteria</taxon>
        <taxon>Steroidobacterales</taxon>
        <taxon>Steroidobacteraceae</taxon>
        <taxon>Steroidobacter</taxon>
    </lineage>
</organism>
<dbReference type="RefSeq" id="WP_380596378.1">
    <property type="nucleotide sequence ID" value="NZ_JBHSDU010000003.1"/>
</dbReference>
<dbReference type="EMBL" id="JBHSDU010000003">
    <property type="protein sequence ID" value="MFC4309322.1"/>
    <property type="molecule type" value="Genomic_DNA"/>
</dbReference>
<keyword evidence="5" id="KW-0501">Molybdenum cofactor biosynthesis</keyword>
<dbReference type="Pfam" id="PF02391">
    <property type="entry name" value="MoaE"/>
    <property type="match status" value="1"/>
</dbReference>
<dbReference type="Proteomes" id="UP001595904">
    <property type="component" value="Unassembled WGS sequence"/>
</dbReference>
<comment type="similarity">
    <text evidence="2">Belongs to the MoaE family.</text>
</comment>
<name>A0ABV8SPB6_9GAMM</name>
<evidence type="ECO:0000256" key="9">
    <source>
        <dbReference type="ARBA" id="ARBA00030781"/>
    </source>
</evidence>
<evidence type="ECO:0000256" key="6">
    <source>
        <dbReference type="ARBA" id="ARBA00026066"/>
    </source>
</evidence>
<evidence type="ECO:0000256" key="4">
    <source>
        <dbReference type="ARBA" id="ARBA00013858"/>
    </source>
</evidence>
<proteinExistence type="inferred from homology"/>
<sequence length="159" mass="17952">MKPFSFSSTKLTLDDYRRELSDDAAGGYASFEGWVRNHNEGHAVTRLEYEAFEALANKEGERIVNEAIQRFGILKAACVHRVGSLAIGDVAVWVGVSSKHRAEAFAACRYIIDEVKHRVPIWKKEHYVNGDSGWVNCERCAVPGHDHTHEHPHAHDHNH</sequence>
<dbReference type="EC" id="2.8.1.12" evidence="3"/>
<evidence type="ECO:0000313" key="13">
    <source>
        <dbReference type="Proteomes" id="UP001595904"/>
    </source>
</evidence>
<evidence type="ECO:0000313" key="12">
    <source>
        <dbReference type="EMBL" id="MFC4309322.1"/>
    </source>
</evidence>
<comment type="subunit">
    <text evidence="6">Heterotetramer of 2 MoaD subunits and 2 MoaE subunits. Also stable as homodimer. The enzyme changes between these two forms during catalysis.</text>
</comment>
<evidence type="ECO:0000256" key="2">
    <source>
        <dbReference type="ARBA" id="ARBA00005426"/>
    </source>
</evidence>
<accession>A0ABV8SPB6</accession>
<evidence type="ECO:0000256" key="11">
    <source>
        <dbReference type="ARBA" id="ARBA00049878"/>
    </source>
</evidence>
<dbReference type="SUPFAM" id="SSF54690">
    <property type="entry name" value="Molybdopterin synthase subunit MoaE"/>
    <property type="match status" value="1"/>
</dbReference>
<dbReference type="InterPro" id="IPR036563">
    <property type="entry name" value="MoaE_sf"/>
</dbReference>
<dbReference type="Gene3D" id="3.90.1170.40">
    <property type="entry name" value="Molybdopterin biosynthesis MoaE subunit"/>
    <property type="match status" value="1"/>
</dbReference>
<protein>
    <recommendedName>
        <fullName evidence="4">Molybdopterin synthase catalytic subunit</fullName>
        <ecNumber evidence="3">2.8.1.12</ecNumber>
    </recommendedName>
    <alternativeName>
        <fullName evidence="9">MPT synthase subunit 2</fullName>
    </alternativeName>
    <alternativeName>
        <fullName evidence="7">Molybdenum cofactor biosynthesis protein E</fullName>
    </alternativeName>
    <alternativeName>
        <fullName evidence="8">Molybdopterin-converting factor large subunit</fullName>
    </alternativeName>
    <alternativeName>
        <fullName evidence="10">Molybdopterin-converting factor subunit 2</fullName>
    </alternativeName>
</protein>
<evidence type="ECO:0000256" key="10">
    <source>
        <dbReference type="ARBA" id="ARBA00032474"/>
    </source>
</evidence>
<comment type="pathway">
    <text evidence="1">Cofactor biosynthesis; molybdopterin biosynthesis.</text>
</comment>
<reference evidence="13" key="1">
    <citation type="journal article" date="2019" name="Int. J. Syst. Evol. Microbiol.">
        <title>The Global Catalogue of Microorganisms (GCM) 10K type strain sequencing project: providing services to taxonomists for standard genome sequencing and annotation.</title>
        <authorList>
            <consortium name="The Broad Institute Genomics Platform"/>
            <consortium name="The Broad Institute Genome Sequencing Center for Infectious Disease"/>
            <person name="Wu L."/>
            <person name="Ma J."/>
        </authorList>
    </citation>
    <scope>NUCLEOTIDE SEQUENCE [LARGE SCALE GENOMIC DNA]</scope>
    <source>
        <strain evidence="13">CGMCC 1.10759</strain>
    </source>
</reference>
<comment type="caution">
    <text evidence="12">The sequence shown here is derived from an EMBL/GenBank/DDBJ whole genome shotgun (WGS) entry which is preliminary data.</text>
</comment>
<dbReference type="InterPro" id="IPR003448">
    <property type="entry name" value="Mopterin_biosynth_MoaE"/>
</dbReference>
<evidence type="ECO:0000256" key="3">
    <source>
        <dbReference type="ARBA" id="ARBA00011950"/>
    </source>
</evidence>
<evidence type="ECO:0000256" key="7">
    <source>
        <dbReference type="ARBA" id="ARBA00029745"/>
    </source>
</evidence>
<dbReference type="CDD" id="cd00756">
    <property type="entry name" value="MoaE"/>
    <property type="match status" value="1"/>
</dbReference>
<comment type="catalytic activity">
    <reaction evidence="11">
        <text>2 [molybdopterin-synthase sulfur-carrier protein]-C-terminal-Gly-aminoethanethioate + cyclic pyranopterin phosphate + H2O = molybdopterin + 2 [molybdopterin-synthase sulfur-carrier protein]-C-terminal Gly-Gly + 2 H(+)</text>
        <dbReference type="Rhea" id="RHEA:26333"/>
        <dbReference type="Rhea" id="RHEA-COMP:12202"/>
        <dbReference type="Rhea" id="RHEA-COMP:19907"/>
        <dbReference type="ChEBI" id="CHEBI:15377"/>
        <dbReference type="ChEBI" id="CHEBI:15378"/>
        <dbReference type="ChEBI" id="CHEBI:58698"/>
        <dbReference type="ChEBI" id="CHEBI:59648"/>
        <dbReference type="ChEBI" id="CHEBI:90778"/>
        <dbReference type="ChEBI" id="CHEBI:232372"/>
        <dbReference type="EC" id="2.8.1.12"/>
    </reaction>
</comment>
<evidence type="ECO:0000256" key="1">
    <source>
        <dbReference type="ARBA" id="ARBA00005046"/>
    </source>
</evidence>
<keyword evidence="13" id="KW-1185">Reference proteome</keyword>
<evidence type="ECO:0000256" key="5">
    <source>
        <dbReference type="ARBA" id="ARBA00023150"/>
    </source>
</evidence>
<evidence type="ECO:0000256" key="8">
    <source>
        <dbReference type="ARBA" id="ARBA00030407"/>
    </source>
</evidence>
<gene>
    <name evidence="12" type="ORF">ACFPN2_09540</name>
</gene>